<evidence type="ECO:0000259" key="12">
    <source>
        <dbReference type="PROSITE" id="PS50259"/>
    </source>
</evidence>
<proteinExistence type="predicted"/>
<dbReference type="PROSITE" id="PS00981">
    <property type="entry name" value="G_PROTEIN_RECEP_F3_3"/>
    <property type="match status" value="1"/>
</dbReference>
<dbReference type="RefSeq" id="XP_072833125.1">
    <property type="nucleotide sequence ID" value="XM_072977024.1"/>
</dbReference>
<evidence type="ECO:0000313" key="13">
    <source>
        <dbReference type="Proteomes" id="UP001652642"/>
    </source>
</evidence>
<dbReference type="PANTHER" id="PTHR24061:SF599">
    <property type="entry name" value="G-PROTEIN COUPLED RECEPTORS FAMILY 3 PROFILE DOMAIN-CONTAINING PROTEIN"/>
    <property type="match status" value="1"/>
</dbReference>
<evidence type="ECO:0000256" key="11">
    <source>
        <dbReference type="SAM" id="Phobius"/>
    </source>
</evidence>
<evidence type="ECO:0000256" key="7">
    <source>
        <dbReference type="ARBA" id="ARBA00023136"/>
    </source>
</evidence>
<dbReference type="InterPro" id="IPR000068">
    <property type="entry name" value="GPCR_3_Ca_sens_rcpt-rel"/>
</dbReference>
<dbReference type="Proteomes" id="UP001652642">
    <property type="component" value="Chromosome 6"/>
</dbReference>
<dbReference type="InterPro" id="IPR017978">
    <property type="entry name" value="GPCR_3_C"/>
</dbReference>
<keyword evidence="3 11" id="KW-0812">Transmembrane</keyword>
<dbReference type="InterPro" id="IPR004073">
    <property type="entry name" value="GPCR_3_vmron_rcpt_2"/>
</dbReference>
<keyword evidence="6" id="KW-0297">G-protein coupled receptor</keyword>
<evidence type="ECO:0000256" key="5">
    <source>
        <dbReference type="ARBA" id="ARBA00022989"/>
    </source>
</evidence>
<evidence type="ECO:0000256" key="4">
    <source>
        <dbReference type="ARBA" id="ARBA00022729"/>
    </source>
</evidence>
<dbReference type="InterPro" id="IPR028082">
    <property type="entry name" value="Peripla_BP_I"/>
</dbReference>
<keyword evidence="5 11" id="KW-1133">Transmembrane helix</keyword>
<comment type="subcellular location">
    <subcellularLocation>
        <location evidence="1">Cell membrane</location>
        <topology evidence="1">Multi-pass membrane protein</topology>
    </subcellularLocation>
</comment>
<feature type="transmembrane region" description="Helical" evidence="11">
    <location>
        <begin position="86"/>
        <end position="108"/>
    </location>
</feature>
<dbReference type="PANTHER" id="PTHR24061">
    <property type="entry name" value="CALCIUM-SENSING RECEPTOR-RELATED"/>
    <property type="match status" value="1"/>
</dbReference>
<feature type="transmembrane region" description="Helical" evidence="11">
    <location>
        <begin position="529"/>
        <end position="552"/>
    </location>
</feature>
<dbReference type="Gene3D" id="2.10.50.30">
    <property type="entry name" value="GPCR, family 3, nine cysteines domain"/>
    <property type="match status" value="1"/>
</dbReference>
<keyword evidence="8" id="KW-0675">Receptor</keyword>
<evidence type="ECO:0000313" key="14">
    <source>
        <dbReference type="RefSeq" id="XP_072833125.1"/>
    </source>
</evidence>
<feature type="transmembrane region" description="Helical" evidence="11">
    <location>
        <begin position="6"/>
        <end position="28"/>
    </location>
</feature>
<evidence type="ECO:0000256" key="9">
    <source>
        <dbReference type="ARBA" id="ARBA00023180"/>
    </source>
</evidence>
<dbReference type="CDD" id="cd15283">
    <property type="entry name" value="7tmC_V2R_pheromone"/>
    <property type="match status" value="1"/>
</dbReference>
<feature type="transmembrane region" description="Helical" evidence="11">
    <location>
        <begin position="490"/>
        <end position="517"/>
    </location>
</feature>
<dbReference type="PRINTS" id="PR00248">
    <property type="entry name" value="GPCRMGR"/>
</dbReference>
<protein>
    <submittedName>
        <fullName evidence="14">Vomeronasal type-2 receptor 26-like</fullName>
    </submittedName>
</protein>
<keyword evidence="9" id="KW-0325">Glycoprotein</keyword>
<feature type="transmembrane region" description="Helical" evidence="11">
    <location>
        <begin position="640"/>
        <end position="661"/>
    </location>
</feature>
<dbReference type="InterPro" id="IPR011500">
    <property type="entry name" value="GPCR_3_9-Cys_dom"/>
</dbReference>
<dbReference type="InterPro" id="IPR038550">
    <property type="entry name" value="GPCR_3_9-Cys_sf"/>
</dbReference>
<feature type="transmembrane region" description="Helical" evidence="11">
    <location>
        <begin position="614"/>
        <end position="634"/>
    </location>
</feature>
<reference evidence="14" key="1">
    <citation type="submission" date="2025-08" db="UniProtKB">
        <authorList>
            <consortium name="RefSeq"/>
        </authorList>
    </citation>
    <scope>IDENTIFICATION</scope>
</reference>
<evidence type="ECO:0000256" key="1">
    <source>
        <dbReference type="ARBA" id="ARBA00004651"/>
    </source>
</evidence>
<sequence length="688" mass="77704">MVPNEAHQYVGMILLFQHFGWTWVGLFAGDDENGNRFLEVLEQLLHHHKMCSAFTQRIPNQIDMSAFKELLSVIFNSRLNLMHTRASVFIIYGEALTLMWLAAFMNIVENEYIQNKLGGRVWVTTAQVHFAITSVTRHWHFEIFQGTISFTVHANQPPGFREYIQNLNPDQTQSDGFLKDFWEQAFDCYFPNPSLPKEDNNICTWQEKLDHLPWLIFETDMTGHSYSVYNAVYVVAHALHALGSSRSSHRTTKKGKLQQELQPWQLHRFLQGVSFNNTAGEKLSFNGGREIIAGFDITNIFIFANNSFLKRNIGKVMANDSSFEGTEFVIHEDKMLWHRRFNQVAPLSLCSDPCLPGSHKRKKEGEKFCCYNCSPCPGGKISNGKDMDDCTTCPEDQYPSKSKSGCIPKTVTFFSHKEPLGISLALVAVSLSVLTAFVLGTFVKHKDSPIVKANNRKLTYVLLLTLLLCFLSSLLFVKKPGKVACLLRQVAFGIIFSVTLSCVLAKTITVVMAFMAIKPGSRMRKWTGKRVATIIVLSCSLLQVGICALWLGTSPPFPELDMHSVAEEILLQCNEGSITMFCLVLGYIGLLSIISFLVAFLARKLPDAFNESKFITFSMLIFCSVWLSFVPSYFSTKGKYMVAVEIFSILASGAGLLCSIFSPKCYIILLRPEMNNREELMKRKRGRI</sequence>
<dbReference type="Gene3D" id="3.40.50.2300">
    <property type="match status" value="2"/>
</dbReference>
<evidence type="ECO:0000256" key="2">
    <source>
        <dbReference type="ARBA" id="ARBA00022475"/>
    </source>
</evidence>
<dbReference type="Pfam" id="PF07562">
    <property type="entry name" value="NCD3G"/>
    <property type="match status" value="1"/>
</dbReference>
<dbReference type="InterPro" id="IPR001828">
    <property type="entry name" value="ANF_lig-bd_rcpt"/>
</dbReference>
<feature type="transmembrane region" description="Helical" evidence="11">
    <location>
        <begin position="460"/>
        <end position="478"/>
    </location>
</feature>
<accession>A0ABM5EJ00</accession>
<dbReference type="GeneID" id="110070865"/>
<dbReference type="InterPro" id="IPR000337">
    <property type="entry name" value="GPCR_3"/>
</dbReference>
<dbReference type="Pfam" id="PF00003">
    <property type="entry name" value="7tm_3"/>
    <property type="match status" value="1"/>
</dbReference>
<evidence type="ECO:0000256" key="8">
    <source>
        <dbReference type="ARBA" id="ARBA00023170"/>
    </source>
</evidence>
<gene>
    <name evidence="14" type="primary">LOC110070865</name>
</gene>
<feature type="domain" description="G-protein coupled receptors family 3 profile" evidence="12">
    <location>
        <begin position="420"/>
        <end position="684"/>
    </location>
</feature>
<name>A0ABM5EJ00_9SAUR</name>
<dbReference type="InterPro" id="IPR017979">
    <property type="entry name" value="GPCR_3_CS"/>
</dbReference>
<evidence type="ECO:0000256" key="6">
    <source>
        <dbReference type="ARBA" id="ARBA00023040"/>
    </source>
</evidence>
<organism evidence="13 14">
    <name type="scientific">Pogona vitticeps</name>
    <name type="common">central bearded dragon</name>
    <dbReference type="NCBI Taxonomy" id="103695"/>
    <lineage>
        <taxon>Eukaryota</taxon>
        <taxon>Metazoa</taxon>
        <taxon>Chordata</taxon>
        <taxon>Craniata</taxon>
        <taxon>Vertebrata</taxon>
        <taxon>Euteleostomi</taxon>
        <taxon>Lepidosauria</taxon>
        <taxon>Squamata</taxon>
        <taxon>Bifurcata</taxon>
        <taxon>Unidentata</taxon>
        <taxon>Episquamata</taxon>
        <taxon>Toxicofera</taxon>
        <taxon>Iguania</taxon>
        <taxon>Acrodonta</taxon>
        <taxon>Agamidae</taxon>
        <taxon>Amphibolurinae</taxon>
        <taxon>Pogona</taxon>
    </lineage>
</organism>
<keyword evidence="7 11" id="KW-0472">Membrane</keyword>
<keyword evidence="2" id="KW-1003">Cell membrane</keyword>
<keyword evidence="4" id="KW-0732">Signal</keyword>
<dbReference type="SUPFAM" id="SSF53822">
    <property type="entry name" value="Periplasmic binding protein-like I"/>
    <property type="match status" value="1"/>
</dbReference>
<keyword evidence="10" id="KW-0807">Transducer</keyword>
<evidence type="ECO:0000256" key="10">
    <source>
        <dbReference type="ARBA" id="ARBA00023224"/>
    </source>
</evidence>
<dbReference type="PRINTS" id="PR01535">
    <property type="entry name" value="VOMERONASL2R"/>
</dbReference>
<dbReference type="Pfam" id="PF01094">
    <property type="entry name" value="ANF_receptor"/>
    <property type="match status" value="1"/>
</dbReference>
<feature type="transmembrane region" description="Helical" evidence="11">
    <location>
        <begin position="420"/>
        <end position="439"/>
    </location>
</feature>
<evidence type="ECO:0000256" key="3">
    <source>
        <dbReference type="ARBA" id="ARBA00022692"/>
    </source>
</evidence>
<dbReference type="PROSITE" id="PS50259">
    <property type="entry name" value="G_PROTEIN_RECEP_F3_4"/>
    <property type="match status" value="1"/>
</dbReference>
<feature type="transmembrane region" description="Helical" evidence="11">
    <location>
        <begin position="578"/>
        <end position="602"/>
    </location>
</feature>
<keyword evidence="13" id="KW-1185">Reference proteome</keyword>